<dbReference type="EMBL" id="CAAHFH010000002">
    <property type="protein sequence ID" value="VGO21422.1"/>
    <property type="molecule type" value="Genomic_DNA"/>
</dbReference>
<dbReference type="RefSeq" id="WP_136062892.1">
    <property type="nucleotide sequence ID" value="NZ_CAAHFH010000002.1"/>
</dbReference>
<dbReference type="AlphaFoldDB" id="A0A6C2UMC2"/>
<dbReference type="CDD" id="cd02980">
    <property type="entry name" value="TRX_Fd_family"/>
    <property type="match status" value="1"/>
</dbReference>
<gene>
    <name evidence="1" type="ORF">SCARR_03495</name>
</gene>
<protein>
    <submittedName>
        <fullName evidence="1">Ferredoxin, 2Fe-2S</fullName>
    </submittedName>
</protein>
<accession>A0A6C2UMC2</accession>
<organism evidence="1 2">
    <name type="scientific">Pontiella sulfatireligans</name>
    <dbReference type="NCBI Taxonomy" id="2750658"/>
    <lineage>
        <taxon>Bacteria</taxon>
        <taxon>Pseudomonadati</taxon>
        <taxon>Kiritimatiellota</taxon>
        <taxon>Kiritimatiellia</taxon>
        <taxon>Kiritimatiellales</taxon>
        <taxon>Pontiellaceae</taxon>
        <taxon>Pontiella</taxon>
    </lineage>
</organism>
<dbReference type="SUPFAM" id="SSF52833">
    <property type="entry name" value="Thioredoxin-like"/>
    <property type="match status" value="1"/>
</dbReference>
<dbReference type="Proteomes" id="UP000346198">
    <property type="component" value="Unassembled WGS sequence"/>
</dbReference>
<evidence type="ECO:0000313" key="1">
    <source>
        <dbReference type="EMBL" id="VGO21422.1"/>
    </source>
</evidence>
<reference evidence="1 2" key="1">
    <citation type="submission" date="2019-04" db="EMBL/GenBank/DDBJ databases">
        <authorList>
            <person name="Van Vliet M D."/>
        </authorList>
    </citation>
    <scope>NUCLEOTIDE SEQUENCE [LARGE SCALE GENOMIC DNA]</scope>
    <source>
        <strain evidence="1 2">F21</strain>
    </source>
</reference>
<dbReference type="Gene3D" id="3.40.30.10">
    <property type="entry name" value="Glutaredoxin"/>
    <property type="match status" value="1"/>
</dbReference>
<evidence type="ECO:0000313" key="2">
    <source>
        <dbReference type="Proteomes" id="UP000346198"/>
    </source>
</evidence>
<dbReference type="InterPro" id="IPR036249">
    <property type="entry name" value="Thioredoxin-like_sf"/>
</dbReference>
<sequence length="98" mass="10885">MKTHEAPYACHLFICTKSRGNKRKSCGDGANPELTSLLKDEVKKRGWKPRVRISESSCLGVCDAGPNLMIYPPKIWLSDVSLDDVPEILATLEKLLAE</sequence>
<keyword evidence="2" id="KW-1185">Reference proteome</keyword>
<proteinExistence type="predicted"/>
<name>A0A6C2UMC2_9BACT</name>